<protein>
    <submittedName>
        <fullName evidence="1">Uncharacterized protein</fullName>
    </submittedName>
</protein>
<dbReference type="RefSeq" id="WP_002578637.1">
    <property type="nucleotide sequence ID" value="NZ_DS480697.1"/>
</dbReference>
<organism evidence="1 2">
    <name type="scientific">Enterocloster bolteae (strain ATCC BAA-613 / DSM 15670 / CCUG 46953 / JCM 12243 / WAL 16351)</name>
    <name type="common">Clostridium bolteae</name>
    <dbReference type="NCBI Taxonomy" id="411902"/>
    <lineage>
        <taxon>Bacteria</taxon>
        <taxon>Bacillati</taxon>
        <taxon>Bacillota</taxon>
        <taxon>Clostridia</taxon>
        <taxon>Lachnospirales</taxon>
        <taxon>Lachnospiraceae</taxon>
        <taxon>Enterocloster</taxon>
    </lineage>
</organism>
<gene>
    <name evidence="1" type="ORF">CLOBOL_05705</name>
</gene>
<proteinExistence type="predicted"/>
<reference evidence="1 2" key="2">
    <citation type="submission" date="2007-09" db="EMBL/GenBank/DDBJ databases">
        <title>Draft genome sequence of Clostridium bolteae (ATCC BAA-613).</title>
        <authorList>
            <person name="Sudarsanam P."/>
            <person name="Ley R."/>
            <person name="Guruge J."/>
            <person name="Turnbaugh P.J."/>
            <person name="Mahowald M."/>
            <person name="Liep D."/>
            <person name="Gordon J."/>
        </authorList>
    </citation>
    <scope>NUCLEOTIDE SEQUENCE [LARGE SCALE GENOMIC DNA]</scope>
    <source>
        <strain evidence="2">ATCC BAA-613 / DSM 15670 / CCUG 46953 / JCM 12243 / WAL 16351</strain>
    </source>
</reference>
<reference evidence="1 2" key="1">
    <citation type="submission" date="2007-08" db="EMBL/GenBank/DDBJ databases">
        <authorList>
            <person name="Fulton L."/>
            <person name="Clifton S."/>
            <person name="Fulton B."/>
            <person name="Xu J."/>
            <person name="Minx P."/>
            <person name="Pepin K.H."/>
            <person name="Johnson M."/>
            <person name="Thiruvilangam P."/>
            <person name="Bhonagiri V."/>
            <person name="Nash W.E."/>
            <person name="Mardis E.R."/>
            <person name="Wilson R.K."/>
        </authorList>
    </citation>
    <scope>NUCLEOTIDE SEQUENCE [LARGE SCALE GENOMIC DNA]</scope>
    <source>
        <strain evidence="2">ATCC BAA-613 / DSM 15670 / CCUG 46953 / JCM 12243 / WAL 16351</strain>
    </source>
</reference>
<evidence type="ECO:0000313" key="1">
    <source>
        <dbReference type="EMBL" id="EDP14098.1"/>
    </source>
</evidence>
<evidence type="ECO:0000313" key="2">
    <source>
        <dbReference type="Proteomes" id="UP000005396"/>
    </source>
</evidence>
<name>A8S0L1_ENTBW</name>
<accession>A8S0L1</accession>
<comment type="caution">
    <text evidence="1">The sequence shown here is derived from an EMBL/GenBank/DDBJ whole genome shotgun (WGS) entry which is preliminary data.</text>
</comment>
<dbReference type="HOGENOM" id="CLU_3097272_0_0_9"/>
<dbReference type="AlphaFoldDB" id="A8S0L1"/>
<dbReference type="EMBL" id="ABCC02000042">
    <property type="protein sequence ID" value="EDP14098.1"/>
    <property type="molecule type" value="Genomic_DNA"/>
</dbReference>
<dbReference type="Proteomes" id="UP000005396">
    <property type="component" value="Unassembled WGS sequence"/>
</dbReference>
<dbReference type="PaxDb" id="411902-CLOBOL_05705"/>
<sequence>MKVAEYKIGNGTVEIYDDNIAKTAEEREKILDRVGKIYSAYFSDKEKEQTA</sequence>